<reference evidence="2" key="1">
    <citation type="submission" date="2020-03" db="EMBL/GenBank/DDBJ databases">
        <title>The deep terrestrial virosphere.</title>
        <authorList>
            <person name="Holmfeldt K."/>
            <person name="Nilsson E."/>
            <person name="Simone D."/>
            <person name="Lopez-Fernandez M."/>
            <person name="Wu X."/>
            <person name="de Brujin I."/>
            <person name="Lundin D."/>
            <person name="Andersson A."/>
            <person name="Bertilsson S."/>
            <person name="Dopson M."/>
        </authorList>
    </citation>
    <scope>NUCLEOTIDE SEQUENCE</scope>
    <source>
        <strain evidence="2">MM415A02046</strain>
        <strain evidence="1">MM415B01405</strain>
    </source>
</reference>
<gene>
    <name evidence="2" type="ORF">MM415A02046_0001</name>
    <name evidence="1" type="ORF">MM415B01405_0007</name>
</gene>
<evidence type="ECO:0000313" key="1">
    <source>
        <dbReference type="EMBL" id="QJA58812.1"/>
    </source>
</evidence>
<evidence type="ECO:0008006" key="3">
    <source>
        <dbReference type="Google" id="ProtNLM"/>
    </source>
</evidence>
<protein>
    <recommendedName>
        <fullName evidence="3">Holliday junction resolvase</fullName>
    </recommendedName>
</protein>
<accession>A0A6M3JYA2</accession>
<organism evidence="2">
    <name type="scientific">viral metagenome</name>
    <dbReference type="NCBI Taxonomy" id="1070528"/>
    <lineage>
        <taxon>unclassified sequences</taxon>
        <taxon>metagenomes</taxon>
        <taxon>organismal metagenomes</taxon>
    </lineage>
</organism>
<proteinExistence type="predicted"/>
<dbReference type="EMBL" id="MT141340">
    <property type="protein sequence ID" value="QJA58812.1"/>
    <property type="molecule type" value="Genomic_DNA"/>
</dbReference>
<name>A0A6M3JYA2_9ZZZZ</name>
<dbReference type="AlphaFoldDB" id="A0A6M3JYA2"/>
<sequence length="146" mass="16700">MVDREKTRAYGAELQRKAKAILEEWGYCVHNQTTLAHKIKNKEGREFWVSKRNDIFGCIDLVAIHPEKDNILFIQVTAHTGVGMKLKELAKVPWNKACRVELWLYKGQGRWVLKELRRGIRGGAKLGDYAEIQRGKLMLIGEGGLP</sequence>
<dbReference type="EMBL" id="MT142090">
    <property type="protein sequence ID" value="QJA74321.1"/>
    <property type="molecule type" value="Genomic_DNA"/>
</dbReference>
<evidence type="ECO:0000313" key="2">
    <source>
        <dbReference type="EMBL" id="QJA74321.1"/>
    </source>
</evidence>